<evidence type="ECO:0000313" key="3">
    <source>
        <dbReference type="Proteomes" id="UP000002408"/>
    </source>
</evidence>
<dbReference type="Pfam" id="PF12840">
    <property type="entry name" value="HTH_20"/>
    <property type="match status" value="1"/>
</dbReference>
<dbReference type="RefSeq" id="WP_012106290.1">
    <property type="nucleotide sequence ID" value="NC_009712.1"/>
</dbReference>
<organism evidence="2 3">
    <name type="scientific">Methanoregula boonei (strain DSM 21154 / JCM 14090 / 6A8)</name>
    <dbReference type="NCBI Taxonomy" id="456442"/>
    <lineage>
        <taxon>Archaea</taxon>
        <taxon>Methanobacteriati</taxon>
        <taxon>Methanobacteriota</taxon>
        <taxon>Stenosarchaea group</taxon>
        <taxon>Methanomicrobia</taxon>
        <taxon>Methanomicrobiales</taxon>
        <taxon>Methanoregulaceae</taxon>
        <taxon>Methanoregula</taxon>
    </lineage>
</organism>
<dbReference type="OrthoDB" id="9623at2157"/>
<feature type="domain" description="FHA" evidence="1">
    <location>
        <begin position="163"/>
        <end position="225"/>
    </location>
</feature>
<dbReference type="SMART" id="SM00418">
    <property type="entry name" value="HTH_ARSR"/>
    <property type="match status" value="1"/>
</dbReference>
<dbReference type="CDD" id="cd00090">
    <property type="entry name" value="HTH_ARSR"/>
    <property type="match status" value="1"/>
</dbReference>
<dbReference type="InterPro" id="IPR001845">
    <property type="entry name" value="HTH_ArsR_DNA-bd_dom"/>
</dbReference>
<dbReference type="eggNOG" id="arCOG01694">
    <property type="taxonomic scope" value="Archaea"/>
</dbReference>
<accession>A7I6A6</accession>
<evidence type="ECO:0000313" key="2">
    <source>
        <dbReference type="EMBL" id="ABS55267.1"/>
    </source>
</evidence>
<dbReference type="InterPro" id="IPR011991">
    <property type="entry name" value="ArsR-like_HTH"/>
</dbReference>
<dbReference type="InterPro" id="IPR036390">
    <property type="entry name" value="WH_DNA-bd_sf"/>
</dbReference>
<dbReference type="GO" id="GO:0003700">
    <property type="term" value="F:DNA-binding transcription factor activity"/>
    <property type="evidence" value="ECO:0007669"/>
    <property type="project" value="InterPro"/>
</dbReference>
<dbReference type="Gene3D" id="2.60.200.20">
    <property type="match status" value="1"/>
</dbReference>
<dbReference type="EMBL" id="CP000780">
    <property type="protein sequence ID" value="ABS55267.1"/>
    <property type="molecule type" value="Genomic_DNA"/>
</dbReference>
<evidence type="ECO:0000259" key="1">
    <source>
        <dbReference type="PROSITE" id="PS50006"/>
    </source>
</evidence>
<name>A7I6A6_METB6</name>
<dbReference type="AlphaFoldDB" id="A7I6A6"/>
<dbReference type="SUPFAM" id="SSF49879">
    <property type="entry name" value="SMAD/FHA domain"/>
    <property type="match status" value="1"/>
</dbReference>
<keyword evidence="3" id="KW-1185">Reference proteome</keyword>
<proteinExistence type="predicted"/>
<dbReference type="PROSITE" id="PS50006">
    <property type="entry name" value="FHA_DOMAIN"/>
    <property type="match status" value="1"/>
</dbReference>
<dbReference type="KEGG" id="mbn:Mboo_0749"/>
<reference evidence="3" key="1">
    <citation type="journal article" date="2015" name="Microbiology">
        <title>Genome of Methanoregula boonei 6A8 reveals adaptations to oligotrophic peatland environments.</title>
        <authorList>
            <person name="Braeuer S."/>
            <person name="Cadillo-Quiroz H."/>
            <person name="Kyrpides N."/>
            <person name="Woyke T."/>
            <person name="Goodwin L."/>
            <person name="Detter C."/>
            <person name="Podell S."/>
            <person name="Yavitt J.B."/>
            <person name="Zinder S.H."/>
        </authorList>
    </citation>
    <scope>NUCLEOTIDE SEQUENCE [LARGE SCALE GENOMIC DNA]</scope>
    <source>
        <strain evidence="3">DSM 21154 / JCM 14090 / 6A8</strain>
    </source>
</reference>
<dbReference type="GeneID" id="5410377"/>
<dbReference type="Pfam" id="PF00498">
    <property type="entry name" value="FHA"/>
    <property type="match status" value="1"/>
</dbReference>
<dbReference type="InterPro" id="IPR000253">
    <property type="entry name" value="FHA_dom"/>
</dbReference>
<gene>
    <name evidence="2" type="ordered locus">Mboo_0749</name>
</gene>
<dbReference type="HOGENOM" id="CLU_1021628_0_0_2"/>
<dbReference type="InterPro" id="IPR036388">
    <property type="entry name" value="WH-like_DNA-bd_sf"/>
</dbReference>
<dbReference type="CDD" id="cd00060">
    <property type="entry name" value="FHA"/>
    <property type="match status" value="1"/>
</dbReference>
<protein>
    <submittedName>
        <fullName evidence="2">FHA domain containing protein</fullName>
    </submittedName>
</protein>
<dbReference type="Gene3D" id="1.10.10.10">
    <property type="entry name" value="Winged helix-like DNA-binding domain superfamily/Winged helix DNA-binding domain"/>
    <property type="match status" value="1"/>
</dbReference>
<dbReference type="SUPFAM" id="SSF46785">
    <property type="entry name" value="Winged helix' DNA-binding domain"/>
    <property type="match status" value="1"/>
</dbReference>
<sequence length="256" mass="27996">MAADKKTVSISSDPEFLEELSEYLEVLSNPVRLKILKVIEREPKEITEIASKINTSYANTKKHIDQLVHIGLVQKEAGFGRETVKGIHPVWKFSLAKGSLEMLIKNLGVFSRVNIPMGYGEIQKKMEAVRAAVLEESGTTGPALHLMSGSKAGQTFLLKKDHVAVGRADPDNPGRAGETDIVLPDEYGMVTRITKPHAILSRSADGWQIEDRGSSGGTYVNSEVSSPQHRTLLRDGDVIDCALGESAARFLFIAEK</sequence>
<dbReference type="InterPro" id="IPR008984">
    <property type="entry name" value="SMAD_FHA_dom_sf"/>
</dbReference>
<dbReference type="eggNOG" id="arCOG01680">
    <property type="taxonomic scope" value="Archaea"/>
</dbReference>
<dbReference type="Proteomes" id="UP000002408">
    <property type="component" value="Chromosome"/>
</dbReference>
<dbReference type="STRING" id="456442.Mboo_0749"/>